<keyword evidence="2" id="KW-1133">Transmembrane helix</keyword>
<keyword evidence="4" id="KW-1185">Reference proteome</keyword>
<keyword evidence="2" id="KW-0472">Membrane</keyword>
<dbReference type="GO" id="GO:1902600">
    <property type="term" value="P:proton transmembrane transport"/>
    <property type="evidence" value="ECO:0007669"/>
    <property type="project" value="TreeGrafter"/>
</dbReference>
<dbReference type="Proteomes" id="UP000006753">
    <property type="component" value="Unassembled WGS sequence"/>
</dbReference>
<dbReference type="GO" id="GO:0005743">
    <property type="term" value="C:mitochondrial inner membrane"/>
    <property type="evidence" value="ECO:0007669"/>
    <property type="project" value="TreeGrafter"/>
</dbReference>
<organism evidence="3 4">
    <name type="scientific">Marssonina brunnea f. sp. multigermtubi (strain MB_m1)</name>
    <name type="common">Marssonina leaf spot fungus</name>
    <dbReference type="NCBI Taxonomy" id="1072389"/>
    <lineage>
        <taxon>Eukaryota</taxon>
        <taxon>Fungi</taxon>
        <taxon>Dikarya</taxon>
        <taxon>Ascomycota</taxon>
        <taxon>Pezizomycotina</taxon>
        <taxon>Leotiomycetes</taxon>
        <taxon>Helotiales</taxon>
        <taxon>Drepanopezizaceae</taxon>
        <taxon>Drepanopeziza</taxon>
    </lineage>
</organism>
<dbReference type="PANTHER" id="PTHR28062:SF1">
    <property type="entry name" value="TRANSMEMBRANE PROTEIN"/>
    <property type="match status" value="1"/>
</dbReference>
<dbReference type="GO" id="GO:0006813">
    <property type="term" value="P:potassium ion transport"/>
    <property type="evidence" value="ECO:0007669"/>
    <property type="project" value="TreeGrafter"/>
</dbReference>
<feature type="region of interest" description="Disordered" evidence="1">
    <location>
        <begin position="299"/>
        <end position="320"/>
    </location>
</feature>
<feature type="transmembrane region" description="Helical" evidence="2">
    <location>
        <begin position="227"/>
        <end position="256"/>
    </location>
</feature>
<dbReference type="EMBL" id="JH921432">
    <property type="protein sequence ID" value="EKD18716.1"/>
    <property type="molecule type" value="Genomic_DNA"/>
</dbReference>
<dbReference type="OMA" id="PFFYLAY"/>
<dbReference type="KEGG" id="mbe:MBM_02958"/>
<keyword evidence="2" id="KW-0812">Transmembrane</keyword>
<accession>K1X0M7</accession>
<dbReference type="InterPro" id="IPR018786">
    <property type="entry name" value="Mit_KHE1"/>
</dbReference>
<feature type="region of interest" description="Disordered" evidence="1">
    <location>
        <begin position="360"/>
        <end position="380"/>
    </location>
</feature>
<dbReference type="Pfam" id="PF10173">
    <property type="entry name" value="Mit_KHE1"/>
    <property type="match status" value="1"/>
</dbReference>
<dbReference type="eggNOG" id="KOG4539">
    <property type="taxonomic scope" value="Eukaryota"/>
</dbReference>
<evidence type="ECO:0008006" key="5">
    <source>
        <dbReference type="Google" id="ProtNLM"/>
    </source>
</evidence>
<protein>
    <recommendedName>
        <fullName evidence="5">Mitochondrial K+-H+ exchange-related-domain-containing protein</fullName>
    </recommendedName>
</protein>
<evidence type="ECO:0000256" key="1">
    <source>
        <dbReference type="SAM" id="MobiDB-lite"/>
    </source>
</evidence>
<reference evidence="3 4" key="1">
    <citation type="journal article" date="2012" name="BMC Genomics">
        <title>Sequencing the genome of Marssonina brunnea reveals fungus-poplar co-evolution.</title>
        <authorList>
            <person name="Zhu S."/>
            <person name="Cao Y.-Z."/>
            <person name="Jiang C."/>
            <person name="Tan B.-Y."/>
            <person name="Wang Z."/>
            <person name="Feng S."/>
            <person name="Zhang L."/>
            <person name="Su X.-H."/>
            <person name="Brejova B."/>
            <person name="Vinar T."/>
            <person name="Xu M."/>
            <person name="Wang M.-X."/>
            <person name="Zhang S.-G."/>
            <person name="Huang M.-R."/>
            <person name="Wu R."/>
            <person name="Zhou Y."/>
        </authorList>
    </citation>
    <scope>NUCLEOTIDE SEQUENCE [LARGE SCALE GENOMIC DNA]</scope>
    <source>
        <strain evidence="3 4">MB_m1</strain>
    </source>
</reference>
<evidence type="ECO:0000313" key="3">
    <source>
        <dbReference type="EMBL" id="EKD18716.1"/>
    </source>
</evidence>
<evidence type="ECO:0000313" key="4">
    <source>
        <dbReference type="Proteomes" id="UP000006753"/>
    </source>
</evidence>
<dbReference type="OrthoDB" id="5562676at2759"/>
<dbReference type="AlphaFoldDB" id="K1X0M7"/>
<dbReference type="HOGENOM" id="CLU_043838_2_0_1"/>
<name>K1X0M7_MARBU</name>
<evidence type="ECO:0000256" key="2">
    <source>
        <dbReference type="SAM" id="Phobius"/>
    </source>
</evidence>
<dbReference type="PANTHER" id="PTHR28062">
    <property type="entry name" value="K+-H+ EXCHANGE-LIKE PROTEIN"/>
    <property type="match status" value="1"/>
</dbReference>
<feature type="compositionally biased region" description="Basic and acidic residues" evidence="1">
    <location>
        <begin position="363"/>
        <end position="380"/>
    </location>
</feature>
<feature type="compositionally biased region" description="Basic and acidic residues" evidence="1">
    <location>
        <begin position="309"/>
        <end position="320"/>
    </location>
</feature>
<dbReference type="FunCoup" id="K1X0M7">
    <property type="interactions" value="6"/>
</dbReference>
<gene>
    <name evidence="3" type="ORF">MBM_02958</name>
</gene>
<dbReference type="GeneID" id="18758893"/>
<dbReference type="InParanoid" id="K1X0M7"/>
<proteinExistence type="predicted"/>
<sequence length="380" mass="43656">METRDIDIRPQGSAVGVKQSLEKLKDSASFPGLETSEYQLLTFHLTFHSRHLCNQQHIAFPITTHLAWTRVDWTGLDKWIETGTSTSTDHITVRSSRRMRLFLLPISTRRTLIYCQRLNVTTAEQKKGWATWGISKAEKLWTDWEKKESGWQKWVVDKGNIALKRIPYEEWGLKSIPPLSARRKAEELQGQEMVEVLFPTTLIPQETVMGVLRKLGTERQSLHKQRIIYSIVGMPLVAPFALVPVIPNLPFFYLVYRAWSHWKALSGSKHVEFLVNKNLINATPSKILDDLYSDGQRPFDAVSETSEEPPSHKGGIDSEERMVLHKSNGKKIAEGLEVPELEIELDRAVWQVETALWNKKERKKEQRDLKEATAEPKGKL</sequence>